<dbReference type="InterPro" id="IPR014721">
    <property type="entry name" value="Ribsml_uS5_D2-typ_fold_subgr"/>
</dbReference>
<dbReference type="InterPro" id="IPR035647">
    <property type="entry name" value="EFG_III/V"/>
</dbReference>
<organism evidence="10 11">
    <name type="scientific">Metamycoplasma orale</name>
    <name type="common">Mycoplasma orale</name>
    <dbReference type="NCBI Taxonomy" id="2121"/>
    <lineage>
        <taxon>Bacteria</taxon>
        <taxon>Bacillati</taxon>
        <taxon>Mycoplasmatota</taxon>
        <taxon>Mycoplasmoidales</taxon>
        <taxon>Metamycoplasmataceae</taxon>
        <taxon>Metamycoplasma</taxon>
    </lineage>
</organism>
<keyword evidence="11" id="KW-1185">Reference proteome</keyword>
<dbReference type="CDD" id="cd03713">
    <property type="entry name" value="EFG_mtEFG_C"/>
    <property type="match status" value="1"/>
</dbReference>
<keyword evidence="7" id="KW-0963">Cytoplasm</keyword>
<dbReference type="InterPro" id="IPR000795">
    <property type="entry name" value="T_Tr_GTP-bd_dom"/>
</dbReference>
<dbReference type="Gene3D" id="3.40.50.300">
    <property type="entry name" value="P-loop containing nucleotide triphosphate hydrolases"/>
    <property type="match status" value="1"/>
</dbReference>
<feature type="binding site" evidence="7">
    <location>
        <begin position="135"/>
        <end position="138"/>
    </location>
    <ligand>
        <name>GTP</name>
        <dbReference type="ChEBI" id="CHEBI:37565"/>
    </ligand>
</feature>
<dbReference type="Gene3D" id="3.30.70.870">
    <property type="entry name" value="Elongation Factor G (Translational Gtpase), domain 3"/>
    <property type="match status" value="1"/>
</dbReference>
<dbReference type="InterPro" id="IPR027417">
    <property type="entry name" value="P-loop_NTPase"/>
</dbReference>
<dbReference type="SUPFAM" id="SSF50447">
    <property type="entry name" value="Translation proteins"/>
    <property type="match status" value="1"/>
</dbReference>
<dbReference type="InterPro" id="IPR041095">
    <property type="entry name" value="EFG_II"/>
</dbReference>
<comment type="subcellular location">
    <subcellularLocation>
        <location evidence="1 7">Cytoplasm</location>
    </subcellularLocation>
</comment>
<dbReference type="InterPro" id="IPR031157">
    <property type="entry name" value="G_TR_CS"/>
</dbReference>
<dbReference type="InterPro" id="IPR047872">
    <property type="entry name" value="EFG_IV"/>
</dbReference>
<evidence type="ECO:0000313" key="11">
    <source>
        <dbReference type="Proteomes" id="UP000290482"/>
    </source>
</evidence>
<keyword evidence="6 7" id="KW-0342">GTP-binding</keyword>
<comment type="similarity">
    <text evidence="2 7">Belongs to the TRAFAC class translation factor GTPase superfamily. Classic translation factor GTPase family. EF-G/EF-2 subfamily.</text>
</comment>
<dbReference type="InterPro" id="IPR005225">
    <property type="entry name" value="Small_GTP-bd"/>
</dbReference>
<dbReference type="InterPro" id="IPR004540">
    <property type="entry name" value="Transl_elong_EFG/EF2"/>
</dbReference>
<dbReference type="SUPFAM" id="SSF52540">
    <property type="entry name" value="P-loop containing nucleoside triphosphate hydrolases"/>
    <property type="match status" value="1"/>
</dbReference>
<dbReference type="KEGG" id="mob:NCTC10112_00223"/>
<dbReference type="NCBIfam" id="TIGR00231">
    <property type="entry name" value="small_GTP"/>
    <property type="match status" value="1"/>
</dbReference>
<dbReference type="SMART" id="SM00889">
    <property type="entry name" value="EFG_IV"/>
    <property type="match status" value="1"/>
</dbReference>
<accession>A0A448ZVZ3</accession>
<evidence type="ECO:0000256" key="4">
    <source>
        <dbReference type="ARBA" id="ARBA00022768"/>
    </source>
</evidence>
<dbReference type="Gene3D" id="2.40.30.10">
    <property type="entry name" value="Translation factors"/>
    <property type="match status" value="1"/>
</dbReference>
<dbReference type="SUPFAM" id="SSF54211">
    <property type="entry name" value="Ribosomal protein S5 domain 2-like"/>
    <property type="match status" value="1"/>
</dbReference>
<dbReference type="Pfam" id="PF14492">
    <property type="entry name" value="EFG_III"/>
    <property type="match status" value="1"/>
</dbReference>
<dbReference type="Pfam" id="PF00009">
    <property type="entry name" value="GTP_EFTU"/>
    <property type="match status" value="1"/>
</dbReference>
<dbReference type="CDD" id="cd01434">
    <property type="entry name" value="EFG_mtEFG1_IV"/>
    <property type="match status" value="1"/>
</dbReference>
<dbReference type="CDD" id="cd04088">
    <property type="entry name" value="EFG_mtEFG_II"/>
    <property type="match status" value="1"/>
</dbReference>
<dbReference type="InterPro" id="IPR020568">
    <property type="entry name" value="Ribosomal_Su5_D2-typ_SF"/>
</dbReference>
<sequence>MAREYKIEDYRNIGIMAHIDAGKTTTTERILYHTGKIHKIGETHEGASQMDWMVQEQERGITITSAATTAYWNGKRINIIDTPGHVDFTVEVERSLRVLDGAVAVLDAQSGVEPQTETVWRQATNYKVPRIVYVNKMDKAGANFKASVESLRKLLGANAHPIQLNIGEESQFKGAIDLVEMKAYEFDGQVDENYKVIEIPSHLKEEAILLRASLAESVADYDEEVMNLILEEKEVSAPILKRAIRKATLSAQYFPVVCGTSFKNKCVKLMLNAVVDYLPSPVDIPPMKAYQGEKEISIPASDDEYFSSLAFKVMNDPYVGNLTYFRVYSGILTKGSYVYNSTKGERERIGRIILMHANSRTDIDEVRTGDIAAAVGLKATTTGDTLIDEKHKDVVLENMVFPEPVINQALEPASKDASEKLSIALQKLAAEDPTFKYWTDEETGQTIIAGMGELHLDIICDRLKREFNVAVNVGAPQVSYRETITKSADIEGMHKKQSGGKGQYGHVWIKYEPNPDKGFEFVDKIVGGKIPKEYIKSIEKGLREKMQIGILAGYPMIDVKATLFDGSYHEVDSSELAYKIAASKSLTKGREVLGTVLLEPIMDVAVVVPEDFFGDVMGDISRRRGQVRDNETRNDGAHVIKSYIPLSEMFGYATELRSMTTGRGTYQMWFDHYEKLPRNLAEEIIKKRGGKVAADED</sequence>
<dbReference type="InterPro" id="IPR009000">
    <property type="entry name" value="Transl_B-barrel_sf"/>
</dbReference>
<dbReference type="CDD" id="cd16262">
    <property type="entry name" value="EFG_III"/>
    <property type="match status" value="1"/>
</dbReference>
<dbReference type="Pfam" id="PF00679">
    <property type="entry name" value="EFG_C"/>
    <property type="match status" value="1"/>
</dbReference>
<protein>
    <recommendedName>
        <fullName evidence="7 8">Elongation factor G</fullName>
        <shortName evidence="7">EF-G</shortName>
    </recommendedName>
</protein>
<dbReference type="RefSeq" id="WP_022936181.1">
    <property type="nucleotide sequence ID" value="NZ_LR214940.1"/>
</dbReference>
<dbReference type="Proteomes" id="UP000290482">
    <property type="component" value="Chromosome"/>
</dbReference>
<dbReference type="CDD" id="cd01886">
    <property type="entry name" value="EF-G"/>
    <property type="match status" value="1"/>
</dbReference>
<dbReference type="FunFam" id="3.40.50.300:FF:000029">
    <property type="entry name" value="Elongation factor G"/>
    <property type="match status" value="1"/>
</dbReference>
<dbReference type="GO" id="GO:0005525">
    <property type="term" value="F:GTP binding"/>
    <property type="evidence" value="ECO:0007669"/>
    <property type="project" value="UniProtKB-UniRule"/>
</dbReference>
<evidence type="ECO:0000256" key="2">
    <source>
        <dbReference type="ARBA" id="ARBA00005870"/>
    </source>
</evidence>
<dbReference type="GO" id="GO:0003746">
    <property type="term" value="F:translation elongation factor activity"/>
    <property type="evidence" value="ECO:0007669"/>
    <property type="project" value="UniProtKB-UniRule"/>
</dbReference>
<proteinExistence type="inferred from homology"/>
<dbReference type="FunFam" id="3.30.70.240:FF:000001">
    <property type="entry name" value="Elongation factor G"/>
    <property type="match status" value="1"/>
</dbReference>
<evidence type="ECO:0000259" key="9">
    <source>
        <dbReference type="PROSITE" id="PS51722"/>
    </source>
</evidence>
<evidence type="ECO:0000256" key="6">
    <source>
        <dbReference type="ARBA" id="ARBA00023134"/>
    </source>
</evidence>
<dbReference type="OrthoDB" id="9804431at2"/>
<dbReference type="PROSITE" id="PS00301">
    <property type="entry name" value="G_TR_1"/>
    <property type="match status" value="1"/>
</dbReference>
<evidence type="ECO:0000256" key="8">
    <source>
        <dbReference type="NCBIfam" id="TIGR00484"/>
    </source>
</evidence>
<dbReference type="NCBIfam" id="NF009381">
    <property type="entry name" value="PRK12740.1-5"/>
    <property type="match status" value="1"/>
</dbReference>
<dbReference type="SUPFAM" id="SSF54980">
    <property type="entry name" value="EF-G C-terminal domain-like"/>
    <property type="match status" value="2"/>
</dbReference>
<dbReference type="FunFam" id="2.40.30.10:FF:000006">
    <property type="entry name" value="Elongation factor G"/>
    <property type="match status" value="1"/>
</dbReference>
<dbReference type="Pfam" id="PF03764">
    <property type="entry name" value="EFG_IV"/>
    <property type="match status" value="1"/>
</dbReference>
<dbReference type="GO" id="GO:0003924">
    <property type="term" value="F:GTPase activity"/>
    <property type="evidence" value="ECO:0007669"/>
    <property type="project" value="InterPro"/>
</dbReference>
<name>A0A448ZVZ3_METOS</name>
<evidence type="ECO:0000256" key="7">
    <source>
        <dbReference type="HAMAP-Rule" id="MF_00054"/>
    </source>
</evidence>
<dbReference type="PRINTS" id="PR00315">
    <property type="entry name" value="ELONGATNFCT"/>
</dbReference>
<dbReference type="Gene3D" id="3.30.230.10">
    <property type="match status" value="1"/>
</dbReference>
<dbReference type="InterPro" id="IPR035649">
    <property type="entry name" value="EFG_V"/>
</dbReference>
<reference evidence="10 11" key="1">
    <citation type="submission" date="2019-01" db="EMBL/GenBank/DDBJ databases">
        <authorList>
            <consortium name="Pathogen Informatics"/>
        </authorList>
    </citation>
    <scope>NUCLEOTIDE SEQUENCE [LARGE SCALE GENOMIC DNA]</scope>
    <source>
        <strain evidence="10 11">NCTC10112</strain>
    </source>
</reference>
<dbReference type="SMART" id="SM00838">
    <property type="entry name" value="EFG_C"/>
    <property type="match status" value="1"/>
</dbReference>
<feature type="binding site" evidence="7">
    <location>
        <begin position="81"/>
        <end position="85"/>
    </location>
    <ligand>
        <name>GTP</name>
        <dbReference type="ChEBI" id="CHEBI:37565"/>
    </ligand>
</feature>
<dbReference type="PANTHER" id="PTHR43261">
    <property type="entry name" value="TRANSLATION ELONGATION FACTOR G-RELATED"/>
    <property type="match status" value="1"/>
</dbReference>
<comment type="function">
    <text evidence="7">Catalyzes the GTP-dependent ribosomal translocation step during translation elongation. During this step, the ribosome changes from the pre-translocational (PRE) to the post-translocational (POST) state as the newly formed A-site-bound peptidyl-tRNA and P-site-bound deacylated tRNA move to the P and E sites, respectively. Catalyzes the coordinated movement of the two tRNA molecules, the mRNA and conformational changes in the ribosome.</text>
</comment>
<dbReference type="NCBIfam" id="TIGR00484">
    <property type="entry name" value="EF-G"/>
    <property type="match status" value="1"/>
</dbReference>
<dbReference type="FunFam" id="3.30.70.870:FF:000001">
    <property type="entry name" value="Elongation factor G"/>
    <property type="match status" value="1"/>
</dbReference>
<feature type="domain" description="Tr-type G" evidence="9">
    <location>
        <begin position="8"/>
        <end position="282"/>
    </location>
</feature>
<dbReference type="Gene3D" id="3.30.70.240">
    <property type="match status" value="1"/>
</dbReference>
<evidence type="ECO:0000256" key="3">
    <source>
        <dbReference type="ARBA" id="ARBA00022741"/>
    </source>
</evidence>
<dbReference type="GO" id="GO:0032790">
    <property type="term" value="P:ribosome disassembly"/>
    <property type="evidence" value="ECO:0007669"/>
    <property type="project" value="TreeGrafter"/>
</dbReference>
<dbReference type="InterPro" id="IPR009022">
    <property type="entry name" value="EFG_III"/>
</dbReference>
<feature type="binding site" evidence="7">
    <location>
        <begin position="17"/>
        <end position="24"/>
    </location>
    <ligand>
        <name>GTP</name>
        <dbReference type="ChEBI" id="CHEBI:37565"/>
    </ligand>
</feature>
<gene>
    <name evidence="7 10" type="primary">fusA</name>
    <name evidence="10" type="ORF">NCTC10112_00223</name>
</gene>
<dbReference type="InterPro" id="IPR004161">
    <property type="entry name" value="EFTu-like_2"/>
</dbReference>
<keyword evidence="4 7" id="KW-0251">Elongation factor</keyword>
<evidence type="ECO:0000313" key="10">
    <source>
        <dbReference type="EMBL" id="VEU55432.1"/>
    </source>
</evidence>
<dbReference type="AlphaFoldDB" id="A0A448ZVZ3"/>
<evidence type="ECO:0000256" key="5">
    <source>
        <dbReference type="ARBA" id="ARBA00022917"/>
    </source>
</evidence>
<dbReference type="PANTHER" id="PTHR43261:SF1">
    <property type="entry name" value="RIBOSOME-RELEASING FACTOR 2, MITOCHONDRIAL"/>
    <property type="match status" value="1"/>
</dbReference>
<dbReference type="InterPro" id="IPR005517">
    <property type="entry name" value="Transl_elong_EFG/EF2_IV"/>
</dbReference>
<dbReference type="FunFam" id="3.30.230.10:FF:000003">
    <property type="entry name" value="Elongation factor G"/>
    <property type="match status" value="1"/>
</dbReference>
<keyword evidence="5 7" id="KW-0648">Protein biosynthesis</keyword>
<dbReference type="InterPro" id="IPR000640">
    <property type="entry name" value="EFG_V-like"/>
</dbReference>
<dbReference type="PROSITE" id="PS51722">
    <property type="entry name" value="G_TR_2"/>
    <property type="match status" value="1"/>
</dbReference>
<keyword evidence="3 7" id="KW-0547">Nucleotide-binding</keyword>
<dbReference type="Pfam" id="PF03144">
    <property type="entry name" value="GTP_EFTU_D2"/>
    <property type="match status" value="1"/>
</dbReference>
<evidence type="ECO:0000256" key="1">
    <source>
        <dbReference type="ARBA" id="ARBA00004496"/>
    </source>
</evidence>
<dbReference type="HAMAP" id="MF_00054_B">
    <property type="entry name" value="EF_G_EF_2_B"/>
    <property type="match status" value="1"/>
</dbReference>
<dbReference type="EMBL" id="LR214940">
    <property type="protein sequence ID" value="VEU55432.1"/>
    <property type="molecule type" value="Genomic_DNA"/>
</dbReference>
<dbReference type="GO" id="GO:0005737">
    <property type="term" value="C:cytoplasm"/>
    <property type="evidence" value="ECO:0007669"/>
    <property type="project" value="UniProtKB-SubCell"/>
</dbReference>